<dbReference type="PROSITE" id="PS00903">
    <property type="entry name" value="CYT_DCMP_DEAMINASES_1"/>
    <property type="match status" value="1"/>
</dbReference>
<keyword evidence="3 8" id="KW-0819">tRNA processing</keyword>
<dbReference type="PANTHER" id="PTHR11079">
    <property type="entry name" value="CYTOSINE DEAMINASE FAMILY MEMBER"/>
    <property type="match status" value="1"/>
</dbReference>
<dbReference type="InterPro" id="IPR002125">
    <property type="entry name" value="CMP_dCMP_dom"/>
</dbReference>
<feature type="binding site" evidence="8">
    <location>
        <position position="182"/>
    </location>
    <ligand>
        <name>Zn(2+)</name>
        <dbReference type="ChEBI" id="CHEBI:29105"/>
        <note>catalytic</note>
    </ligand>
</feature>
<name>R4K908_9FIRM</name>
<comment type="subunit">
    <text evidence="2 8">Homodimer.</text>
</comment>
<dbReference type="Pfam" id="PF14437">
    <property type="entry name" value="MafB19-deam"/>
    <property type="match status" value="1"/>
</dbReference>
<keyword evidence="4 8" id="KW-0479">Metal-binding</keyword>
<accession>R4K908</accession>
<evidence type="ECO:0000256" key="8">
    <source>
        <dbReference type="HAMAP-Rule" id="MF_00972"/>
    </source>
</evidence>
<dbReference type="InterPro" id="IPR016193">
    <property type="entry name" value="Cytidine_deaminase-like"/>
</dbReference>
<dbReference type="EC" id="3.5.4.33" evidence="8"/>
<dbReference type="InterPro" id="IPR058535">
    <property type="entry name" value="MafB19-deam"/>
</dbReference>
<protein>
    <recommendedName>
        <fullName evidence="8">tRNA-specific adenosine deaminase</fullName>
        <ecNumber evidence="8">3.5.4.33</ecNumber>
    </recommendedName>
</protein>
<dbReference type="InterPro" id="IPR028883">
    <property type="entry name" value="tRNA_aden_deaminase"/>
</dbReference>
<keyword evidence="6 8" id="KW-0862">Zinc</keyword>
<dbReference type="PROSITE" id="PS51747">
    <property type="entry name" value="CYT_DCMP_DEAMINASES_2"/>
    <property type="match status" value="1"/>
</dbReference>
<dbReference type="FunFam" id="3.40.140.10:FF:000005">
    <property type="entry name" value="tRNA-specific adenosine deaminase"/>
    <property type="match status" value="1"/>
</dbReference>
<dbReference type="HOGENOM" id="CLU_986005_0_0_9"/>
<proteinExistence type="inferred from homology"/>
<evidence type="ECO:0000256" key="2">
    <source>
        <dbReference type="ARBA" id="ARBA00011738"/>
    </source>
</evidence>
<dbReference type="AlphaFoldDB" id="R4K908"/>
<comment type="function">
    <text evidence="8">Catalyzes the deamination of adenosine to inosine at the wobble position 34 of tRNA(Arg2).</text>
</comment>
<dbReference type="PANTHER" id="PTHR11079:SF202">
    <property type="entry name" value="TRNA-SPECIFIC ADENOSINE DEAMINASE"/>
    <property type="match status" value="1"/>
</dbReference>
<dbReference type="HAMAP" id="MF_00972">
    <property type="entry name" value="tRNA_aden_deaminase"/>
    <property type="match status" value="1"/>
</dbReference>
<dbReference type="RefSeq" id="WP_006524646.1">
    <property type="nucleotide sequence ID" value="NC_021184.1"/>
</dbReference>
<comment type="catalytic activity">
    <reaction evidence="7 8">
        <text>adenosine(34) in tRNA + H2O + H(+) = inosine(34) in tRNA + NH4(+)</text>
        <dbReference type="Rhea" id="RHEA:43168"/>
        <dbReference type="Rhea" id="RHEA-COMP:10373"/>
        <dbReference type="Rhea" id="RHEA-COMP:10374"/>
        <dbReference type="ChEBI" id="CHEBI:15377"/>
        <dbReference type="ChEBI" id="CHEBI:15378"/>
        <dbReference type="ChEBI" id="CHEBI:28938"/>
        <dbReference type="ChEBI" id="CHEBI:74411"/>
        <dbReference type="ChEBI" id="CHEBI:82852"/>
        <dbReference type="EC" id="3.5.4.33"/>
    </reaction>
</comment>
<comment type="similarity">
    <text evidence="1">Belongs to the cytidine and deoxycytidylate deaminase family. ADAT2 subfamily.</text>
</comment>
<dbReference type="eggNOG" id="COG0590">
    <property type="taxonomic scope" value="Bacteria"/>
</dbReference>
<dbReference type="SUPFAM" id="SSF53927">
    <property type="entry name" value="Cytidine deaminase-like"/>
    <property type="match status" value="1"/>
</dbReference>
<evidence type="ECO:0000256" key="3">
    <source>
        <dbReference type="ARBA" id="ARBA00022694"/>
    </source>
</evidence>
<evidence type="ECO:0000313" key="11">
    <source>
        <dbReference type="EMBL" id="AGK99667.1"/>
    </source>
</evidence>
<keyword evidence="12" id="KW-1185">Reference proteome</keyword>
<feature type="domain" description="CMP/dCMP-type deaminase" evidence="10">
    <location>
        <begin position="131"/>
        <end position="240"/>
    </location>
</feature>
<feature type="region of interest" description="Disordered" evidence="9">
    <location>
        <begin position="1"/>
        <end position="21"/>
    </location>
</feature>
<dbReference type="EMBL" id="CP003273">
    <property type="protein sequence ID" value="AGK99667.1"/>
    <property type="molecule type" value="Genomic_DNA"/>
</dbReference>
<reference evidence="11 12" key="1">
    <citation type="submission" date="2012-01" db="EMBL/GenBank/DDBJ databases">
        <title>Complete sequence of Desulfotomaculum gibsoniae DSM 7213.</title>
        <authorList>
            <consortium name="US DOE Joint Genome Institute"/>
            <person name="Lucas S."/>
            <person name="Han J."/>
            <person name="Lapidus A."/>
            <person name="Cheng J.-F."/>
            <person name="Goodwin L."/>
            <person name="Pitluck S."/>
            <person name="Peters L."/>
            <person name="Ovchinnikova G."/>
            <person name="Teshima H."/>
            <person name="Detter J.C."/>
            <person name="Han C."/>
            <person name="Tapia R."/>
            <person name="Land M."/>
            <person name="Hauser L."/>
            <person name="Kyrpides N."/>
            <person name="Ivanova N."/>
            <person name="Pagani I."/>
            <person name="Parshina S."/>
            <person name="Plugge C."/>
            <person name="Muyzer G."/>
            <person name="Kuever J."/>
            <person name="Ivanova A."/>
            <person name="Nazina T."/>
            <person name="Klenk H.-P."/>
            <person name="Brambilla E."/>
            <person name="Spring S."/>
            <person name="Stams A.F."/>
            <person name="Woyke T."/>
        </authorList>
    </citation>
    <scope>NUCLEOTIDE SEQUENCE [LARGE SCALE GENOMIC DNA]</scope>
    <source>
        <strain evidence="11 12">DSM 7213</strain>
    </source>
</reference>
<evidence type="ECO:0000313" key="12">
    <source>
        <dbReference type="Proteomes" id="UP000013520"/>
    </source>
</evidence>
<evidence type="ECO:0000256" key="1">
    <source>
        <dbReference type="ARBA" id="ARBA00010669"/>
    </source>
</evidence>
<comment type="cofactor">
    <cofactor evidence="8">
        <name>Zn(2+)</name>
        <dbReference type="ChEBI" id="CHEBI:29105"/>
    </cofactor>
    <text evidence="8">Binds 1 zinc ion per subunit.</text>
</comment>
<feature type="binding site" evidence="8">
    <location>
        <position position="215"/>
    </location>
    <ligand>
        <name>Zn(2+)</name>
        <dbReference type="ChEBI" id="CHEBI:29105"/>
        <note>catalytic</note>
    </ligand>
</feature>
<dbReference type="GO" id="GO:0052717">
    <property type="term" value="F:tRNA-specific adenosine-34 deaminase activity"/>
    <property type="evidence" value="ECO:0007669"/>
    <property type="project" value="UniProtKB-UniRule"/>
</dbReference>
<feature type="compositionally biased region" description="Low complexity" evidence="9">
    <location>
        <begin position="11"/>
        <end position="21"/>
    </location>
</feature>
<dbReference type="InterPro" id="IPR016192">
    <property type="entry name" value="APOBEC/CMP_deaminase_Zn-bd"/>
</dbReference>
<dbReference type="GO" id="GO:0008270">
    <property type="term" value="F:zinc ion binding"/>
    <property type="evidence" value="ECO:0007669"/>
    <property type="project" value="UniProtKB-UniRule"/>
</dbReference>
<feature type="active site" description="Proton donor" evidence="8">
    <location>
        <position position="184"/>
    </location>
</feature>
<evidence type="ECO:0000256" key="4">
    <source>
        <dbReference type="ARBA" id="ARBA00022723"/>
    </source>
</evidence>
<evidence type="ECO:0000256" key="7">
    <source>
        <dbReference type="ARBA" id="ARBA00048045"/>
    </source>
</evidence>
<dbReference type="STRING" id="767817.Desgi_0047"/>
<gene>
    <name evidence="8" type="primary">tadA</name>
    <name evidence="11" type="ORF">Desgi_0047</name>
</gene>
<dbReference type="CDD" id="cd01285">
    <property type="entry name" value="nucleoside_deaminase"/>
    <property type="match status" value="1"/>
</dbReference>
<evidence type="ECO:0000256" key="9">
    <source>
        <dbReference type="SAM" id="MobiDB-lite"/>
    </source>
</evidence>
<dbReference type="KEGG" id="dgi:Desgi_0047"/>
<feature type="binding site" evidence="8">
    <location>
        <position position="212"/>
    </location>
    <ligand>
        <name>Zn(2+)</name>
        <dbReference type="ChEBI" id="CHEBI:29105"/>
        <note>catalytic</note>
    </ligand>
</feature>
<dbReference type="NCBIfam" id="NF008113">
    <property type="entry name" value="PRK10860.1"/>
    <property type="match status" value="1"/>
</dbReference>
<dbReference type="GO" id="GO:0002100">
    <property type="term" value="P:tRNA wobble adenosine to inosine editing"/>
    <property type="evidence" value="ECO:0007669"/>
    <property type="project" value="UniProtKB-UniRule"/>
</dbReference>
<dbReference type="Proteomes" id="UP000013520">
    <property type="component" value="Chromosome"/>
</dbReference>
<evidence type="ECO:0000256" key="5">
    <source>
        <dbReference type="ARBA" id="ARBA00022801"/>
    </source>
</evidence>
<sequence length="282" mass="30448">MPRPSYGVSGTTGAEGAATRAAGADRGGNDFLTSGMVWACVDWIVYISYNISWAQGCGLGEFVGSRLGANISNCTQKRHLGAIPKNDKASDTKGLQGYANYKKGVFHIPKPRAGGSSPSRRTIIFKGEPLLNQAGYMREALAEAEKAYALGEVPVGAVVVLDDKIIGRGHNLRETLLDSTAHAEIIALRQAARHIGDWRLNGSVLYVTLEPCPMCAGAMIQFRVQTLVYGAQDPKAGAVDSIMDVVREPRFNHQVAVVSGVLEDECRAILKRFFKELRGNKK</sequence>
<evidence type="ECO:0000259" key="10">
    <source>
        <dbReference type="PROSITE" id="PS51747"/>
    </source>
</evidence>
<keyword evidence="5 8" id="KW-0378">Hydrolase</keyword>
<dbReference type="Gene3D" id="3.40.140.10">
    <property type="entry name" value="Cytidine Deaminase, domain 2"/>
    <property type="match status" value="1"/>
</dbReference>
<organism evidence="11 12">
    <name type="scientific">Desulfoscipio gibsoniae DSM 7213</name>
    <dbReference type="NCBI Taxonomy" id="767817"/>
    <lineage>
        <taxon>Bacteria</taxon>
        <taxon>Bacillati</taxon>
        <taxon>Bacillota</taxon>
        <taxon>Clostridia</taxon>
        <taxon>Eubacteriales</taxon>
        <taxon>Desulfallaceae</taxon>
        <taxon>Desulfoscipio</taxon>
    </lineage>
</organism>
<evidence type="ECO:0000256" key="6">
    <source>
        <dbReference type="ARBA" id="ARBA00022833"/>
    </source>
</evidence>